<name>A0AAD2Q4Q1_9AGAR</name>
<dbReference type="InterPro" id="IPR001214">
    <property type="entry name" value="SET_dom"/>
</dbReference>
<dbReference type="PANTHER" id="PTHR12350">
    <property type="entry name" value="HISTONE-LYSINE N-METHYLTRANSFERASE-RELATED"/>
    <property type="match status" value="1"/>
</dbReference>
<sequence length="167" mass="18563">MDVPGLFVESHQGALHPASKPTGSVRFAAGEILGRLNNASTGPRAYSTVQCGPGDEDNVELNSNLVYVNHSCDPNAVFDLSSTDPTRWHLRALKDIMPGNTNLVTYFYPSTEWDMAQAFDCDCKTVECLGRIQGAKYLSRSELIKRGWISPWILRLCDERDSELLKL</sequence>
<dbReference type="SUPFAM" id="SSF82199">
    <property type="entry name" value="SET domain"/>
    <property type="match status" value="1"/>
</dbReference>
<dbReference type="EMBL" id="CAVNYO010000399">
    <property type="protein sequence ID" value="CAK5273852.1"/>
    <property type="molecule type" value="Genomic_DNA"/>
</dbReference>
<keyword evidence="3" id="KW-1185">Reference proteome</keyword>
<comment type="caution">
    <text evidence="2">The sequence shown here is derived from an EMBL/GenBank/DDBJ whole genome shotgun (WGS) entry which is preliminary data.</text>
</comment>
<dbReference type="InterPro" id="IPR053201">
    <property type="entry name" value="Flavunoidine_N-MTase"/>
</dbReference>
<dbReference type="InterPro" id="IPR046341">
    <property type="entry name" value="SET_dom_sf"/>
</dbReference>
<reference evidence="2" key="1">
    <citation type="submission" date="2023-11" db="EMBL/GenBank/DDBJ databases">
        <authorList>
            <person name="De Vega J J."/>
            <person name="De Vega J J."/>
        </authorList>
    </citation>
    <scope>NUCLEOTIDE SEQUENCE</scope>
</reference>
<dbReference type="PANTHER" id="PTHR12350:SF19">
    <property type="entry name" value="SET DOMAIN-CONTAINING PROTEIN"/>
    <property type="match status" value="1"/>
</dbReference>
<dbReference type="Gene3D" id="2.170.270.10">
    <property type="entry name" value="SET domain"/>
    <property type="match status" value="1"/>
</dbReference>
<evidence type="ECO:0000313" key="2">
    <source>
        <dbReference type="EMBL" id="CAK5273852.1"/>
    </source>
</evidence>
<dbReference type="AlphaFoldDB" id="A0AAD2Q4Q1"/>
<accession>A0AAD2Q4Q1</accession>
<evidence type="ECO:0000313" key="3">
    <source>
        <dbReference type="Proteomes" id="UP001295794"/>
    </source>
</evidence>
<protein>
    <recommendedName>
        <fullName evidence="1">SET domain-containing protein</fullName>
    </recommendedName>
</protein>
<dbReference type="Pfam" id="PF00856">
    <property type="entry name" value="SET"/>
    <property type="match status" value="1"/>
</dbReference>
<evidence type="ECO:0000259" key="1">
    <source>
        <dbReference type="Pfam" id="PF00856"/>
    </source>
</evidence>
<proteinExistence type="predicted"/>
<organism evidence="2 3">
    <name type="scientific">Mycena citricolor</name>
    <dbReference type="NCBI Taxonomy" id="2018698"/>
    <lineage>
        <taxon>Eukaryota</taxon>
        <taxon>Fungi</taxon>
        <taxon>Dikarya</taxon>
        <taxon>Basidiomycota</taxon>
        <taxon>Agaricomycotina</taxon>
        <taxon>Agaricomycetes</taxon>
        <taxon>Agaricomycetidae</taxon>
        <taxon>Agaricales</taxon>
        <taxon>Marasmiineae</taxon>
        <taxon>Mycenaceae</taxon>
        <taxon>Mycena</taxon>
    </lineage>
</organism>
<dbReference type="Proteomes" id="UP001295794">
    <property type="component" value="Unassembled WGS sequence"/>
</dbReference>
<feature type="domain" description="SET" evidence="1">
    <location>
        <begin position="64"/>
        <end position="100"/>
    </location>
</feature>
<gene>
    <name evidence="2" type="ORF">MYCIT1_LOCUS20610</name>
</gene>